<dbReference type="PANTHER" id="PTHR46024">
    <property type="entry name" value="HISTONE-LYSINE N-METHYLTRANSFERASE EGGLESS"/>
    <property type="match status" value="1"/>
</dbReference>
<dbReference type="GO" id="GO:0010629">
    <property type="term" value="P:negative regulation of gene expression"/>
    <property type="evidence" value="ECO:0007669"/>
    <property type="project" value="TreeGrafter"/>
</dbReference>
<name>A0AAV4RB73_CAEEX</name>
<dbReference type="InterPro" id="IPR007728">
    <property type="entry name" value="Pre-SET_dom"/>
</dbReference>
<dbReference type="GO" id="GO:0008270">
    <property type="term" value="F:zinc ion binding"/>
    <property type="evidence" value="ECO:0007669"/>
    <property type="project" value="InterPro"/>
</dbReference>
<dbReference type="Proteomes" id="UP001054945">
    <property type="component" value="Unassembled WGS sequence"/>
</dbReference>
<evidence type="ECO:0000256" key="4">
    <source>
        <dbReference type="ARBA" id="ARBA00022491"/>
    </source>
</evidence>
<dbReference type="Gene3D" id="3.30.890.10">
    <property type="entry name" value="Methyl-cpg-binding Protein 2, Chain A"/>
    <property type="match status" value="1"/>
</dbReference>
<keyword evidence="9" id="KW-0677">Repeat</keyword>
<sequence>LFGNVEMATKIVQSIIDEEALEKNFDDDDLEILDVIPVSVNKTLPCFGELIRKFLQVGSKVWLTRRNSTIPIVEAMVLGSLCDAKRGLIYEVKYKTKNTYLAICYATELAYKENCDVIVPIGTRVVALFEERMFAGVVAEHPTHTNSNRYLIFFDDNNHAGYIEHKNIHVICDQSDAFKNFSDFFRTYLKNYPECPLVKFKKHQLTRTKYDKKWERTIVLDIDGRRETEKARKYRRRVPFTYNMQPYVALTRCSETAVVYDSMQKDSFSYMEDKYSCLKKKPTYRPHICSHLCEKSPIPFVPVNVNPFIIPECYGWERKLILPKMGQNITKVMYITSCGRTLESMKEIQNYLILISSKLTIDLFTLDHRVSIYRTFKPNQVYFEKMDISDGKERIKISCVNTLNKNSPPYVDYCIDRFPGKDVNLHVNDEFLCGCSCVDNCQDSDTCECQKKTNYPVDSEEVVGYKFRRLKEVMTSGIYECNSKCKCGPSCGNRVIQNGIKVHLQVFYTSFKGWGVRCLHDLEEGTFVCVYVGEIKTEKEAEETGVQKDEYFAELDLIESIERKKEGYESDAEDLELDIPNKKKGKRKNKNSQGCSSKKKRKKLNDSTSDSKTSVAKKSLNIKYAGATNMSTKKKPNNSMRYKLFGEKSLYILDAQKKGNVGRYLNHSCTPNCFVQNAFIDTHDLRFPQVGFFTKESIFCF</sequence>
<feature type="region of interest" description="Disordered" evidence="13">
    <location>
        <begin position="575"/>
        <end position="614"/>
    </location>
</feature>
<dbReference type="GO" id="GO:0070828">
    <property type="term" value="P:heterochromatin organization"/>
    <property type="evidence" value="ECO:0007669"/>
    <property type="project" value="TreeGrafter"/>
</dbReference>
<keyword evidence="5" id="KW-0489">Methyltransferase</keyword>
<keyword evidence="6" id="KW-0808">Transferase</keyword>
<dbReference type="InterPro" id="IPR046341">
    <property type="entry name" value="SET_dom_sf"/>
</dbReference>
<feature type="non-terminal residue" evidence="16">
    <location>
        <position position="1"/>
    </location>
</feature>
<dbReference type="Gene3D" id="2.170.270.10">
    <property type="entry name" value="SET domain"/>
    <property type="match status" value="1"/>
</dbReference>
<keyword evidence="12" id="KW-0539">Nucleus</keyword>
<feature type="domain" description="SET" evidence="14">
    <location>
        <begin position="502"/>
        <end position="701"/>
    </location>
</feature>
<dbReference type="InterPro" id="IPR001739">
    <property type="entry name" value="Methyl_CpG_DNA-bd"/>
</dbReference>
<evidence type="ECO:0000256" key="7">
    <source>
        <dbReference type="ARBA" id="ARBA00022691"/>
    </source>
</evidence>
<dbReference type="Pfam" id="PF05033">
    <property type="entry name" value="Pre-SET"/>
    <property type="match status" value="1"/>
</dbReference>
<dbReference type="Gene3D" id="2.30.30.140">
    <property type="match status" value="1"/>
</dbReference>
<evidence type="ECO:0000313" key="16">
    <source>
        <dbReference type="EMBL" id="GIY17931.1"/>
    </source>
</evidence>
<reference evidence="16 17" key="1">
    <citation type="submission" date="2021-06" db="EMBL/GenBank/DDBJ databases">
        <title>Caerostris extrusa draft genome.</title>
        <authorList>
            <person name="Kono N."/>
            <person name="Arakawa K."/>
        </authorList>
    </citation>
    <scope>NUCLEOTIDE SEQUENCE [LARGE SCALE GENOMIC DNA]</scope>
</reference>
<dbReference type="SMART" id="SM00317">
    <property type="entry name" value="SET"/>
    <property type="match status" value="1"/>
</dbReference>
<protein>
    <submittedName>
        <fullName evidence="16">Histone-lysine N-methyltransferase eggless</fullName>
    </submittedName>
</protein>
<dbReference type="GO" id="GO:0005634">
    <property type="term" value="C:nucleus"/>
    <property type="evidence" value="ECO:0007669"/>
    <property type="project" value="UniProtKB-SubCell"/>
</dbReference>
<comment type="caution">
    <text evidence="16">The sequence shown here is derived from an EMBL/GenBank/DDBJ whole genome shotgun (WGS) entry which is preliminary data.</text>
</comment>
<keyword evidence="3" id="KW-0158">Chromosome</keyword>
<dbReference type="PROSITE" id="PS50280">
    <property type="entry name" value="SET"/>
    <property type="match status" value="1"/>
</dbReference>
<dbReference type="PROSITE" id="PS50867">
    <property type="entry name" value="PRE_SET"/>
    <property type="match status" value="1"/>
</dbReference>
<dbReference type="InterPro" id="IPR001214">
    <property type="entry name" value="SET_dom"/>
</dbReference>
<dbReference type="Pfam" id="PF00856">
    <property type="entry name" value="SET"/>
    <property type="match status" value="1"/>
</dbReference>
<evidence type="ECO:0000256" key="6">
    <source>
        <dbReference type="ARBA" id="ARBA00022679"/>
    </source>
</evidence>
<keyword evidence="11" id="KW-0156">Chromatin regulator</keyword>
<evidence type="ECO:0000259" key="15">
    <source>
        <dbReference type="PROSITE" id="PS50867"/>
    </source>
</evidence>
<feature type="domain" description="Pre-SET" evidence="15">
    <location>
        <begin position="433"/>
        <end position="499"/>
    </location>
</feature>
<dbReference type="SMART" id="SM00391">
    <property type="entry name" value="MBD"/>
    <property type="match status" value="1"/>
</dbReference>
<dbReference type="PANTHER" id="PTHR46024:SF1">
    <property type="entry name" value="HISTONE-LYSINE N-METHYLTRANSFERASE EGGLESS"/>
    <property type="match status" value="1"/>
</dbReference>
<evidence type="ECO:0000256" key="1">
    <source>
        <dbReference type="ARBA" id="ARBA00004123"/>
    </source>
</evidence>
<proteinExistence type="predicted"/>
<organism evidence="16 17">
    <name type="scientific">Caerostris extrusa</name>
    <name type="common">Bark spider</name>
    <name type="synonym">Caerostris bankana</name>
    <dbReference type="NCBI Taxonomy" id="172846"/>
    <lineage>
        <taxon>Eukaryota</taxon>
        <taxon>Metazoa</taxon>
        <taxon>Ecdysozoa</taxon>
        <taxon>Arthropoda</taxon>
        <taxon>Chelicerata</taxon>
        <taxon>Arachnida</taxon>
        <taxon>Araneae</taxon>
        <taxon>Araneomorphae</taxon>
        <taxon>Entelegynae</taxon>
        <taxon>Araneoidea</taxon>
        <taxon>Araneidae</taxon>
        <taxon>Caerostris</taxon>
    </lineage>
</organism>
<evidence type="ECO:0000313" key="17">
    <source>
        <dbReference type="Proteomes" id="UP001054945"/>
    </source>
</evidence>
<dbReference type="EMBL" id="BPLR01007565">
    <property type="protein sequence ID" value="GIY17931.1"/>
    <property type="molecule type" value="Genomic_DNA"/>
</dbReference>
<evidence type="ECO:0000256" key="2">
    <source>
        <dbReference type="ARBA" id="ARBA00004286"/>
    </source>
</evidence>
<evidence type="ECO:0000256" key="8">
    <source>
        <dbReference type="ARBA" id="ARBA00022723"/>
    </source>
</evidence>
<dbReference type="GO" id="GO:0005694">
    <property type="term" value="C:chromosome"/>
    <property type="evidence" value="ECO:0007669"/>
    <property type="project" value="UniProtKB-SubCell"/>
</dbReference>
<dbReference type="InterPro" id="IPR051516">
    <property type="entry name" value="SETDB_methyltransferase"/>
</dbReference>
<dbReference type="Pfam" id="PF01429">
    <property type="entry name" value="MBD"/>
    <property type="match status" value="1"/>
</dbReference>
<keyword evidence="7" id="KW-0949">S-adenosyl-L-methionine</keyword>
<evidence type="ECO:0000259" key="14">
    <source>
        <dbReference type="PROSITE" id="PS50280"/>
    </source>
</evidence>
<evidence type="ECO:0000256" key="10">
    <source>
        <dbReference type="ARBA" id="ARBA00022833"/>
    </source>
</evidence>
<dbReference type="GO" id="GO:0032259">
    <property type="term" value="P:methylation"/>
    <property type="evidence" value="ECO:0007669"/>
    <property type="project" value="UniProtKB-KW"/>
</dbReference>
<dbReference type="InterPro" id="IPR041291">
    <property type="entry name" value="TUDOR_5"/>
</dbReference>
<dbReference type="GO" id="GO:0003677">
    <property type="term" value="F:DNA binding"/>
    <property type="evidence" value="ECO:0007669"/>
    <property type="project" value="InterPro"/>
</dbReference>
<dbReference type="AlphaFoldDB" id="A0AAV4RB73"/>
<evidence type="ECO:0000256" key="5">
    <source>
        <dbReference type="ARBA" id="ARBA00022603"/>
    </source>
</evidence>
<comment type="subcellular location">
    <subcellularLocation>
        <location evidence="2">Chromosome</location>
    </subcellularLocation>
    <subcellularLocation>
        <location evidence="1">Nucleus</location>
    </subcellularLocation>
</comment>
<keyword evidence="17" id="KW-1185">Reference proteome</keyword>
<gene>
    <name evidence="16" type="primary">egg</name>
    <name evidence="16" type="ORF">CEXT_203501</name>
</gene>
<dbReference type="SMART" id="SM00468">
    <property type="entry name" value="PreSET"/>
    <property type="match status" value="1"/>
</dbReference>
<dbReference type="Pfam" id="PF18359">
    <property type="entry name" value="Tudor_5"/>
    <property type="match status" value="1"/>
</dbReference>
<evidence type="ECO:0000256" key="12">
    <source>
        <dbReference type="ARBA" id="ARBA00023242"/>
    </source>
</evidence>
<evidence type="ECO:0000256" key="11">
    <source>
        <dbReference type="ARBA" id="ARBA00022853"/>
    </source>
</evidence>
<dbReference type="SUPFAM" id="SSF54171">
    <property type="entry name" value="DNA-binding domain"/>
    <property type="match status" value="1"/>
</dbReference>
<keyword evidence="4" id="KW-0678">Repressor</keyword>
<evidence type="ECO:0000256" key="3">
    <source>
        <dbReference type="ARBA" id="ARBA00022454"/>
    </source>
</evidence>
<evidence type="ECO:0000256" key="9">
    <source>
        <dbReference type="ARBA" id="ARBA00022737"/>
    </source>
</evidence>
<accession>A0AAV4RB73</accession>
<keyword evidence="8" id="KW-0479">Metal-binding</keyword>
<keyword evidence="10" id="KW-0862">Zinc</keyword>
<evidence type="ECO:0000256" key="13">
    <source>
        <dbReference type="SAM" id="MobiDB-lite"/>
    </source>
</evidence>
<dbReference type="GO" id="GO:0046974">
    <property type="term" value="F:histone H3K9 methyltransferase activity"/>
    <property type="evidence" value="ECO:0007669"/>
    <property type="project" value="TreeGrafter"/>
</dbReference>
<dbReference type="SUPFAM" id="SSF82199">
    <property type="entry name" value="SET domain"/>
    <property type="match status" value="1"/>
</dbReference>
<dbReference type="InterPro" id="IPR016177">
    <property type="entry name" value="DNA-bd_dom_sf"/>
</dbReference>